<dbReference type="Pfam" id="PF13350">
    <property type="entry name" value="Y_phosphatase3"/>
    <property type="match status" value="1"/>
</dbReference>
<dbReference type="InterPro" id="IPR016130">
    <property type="entry name" value="Tyr_Pase_AS"/>
</dbReference>
<keyword evidence="3" id="KW-1185">Reference proteome</keyword>
<comment type="caution">
    <text evidence="2">The sequence shown here is derived from an EMBL/GenBank/DDBJ whole genome shotgun (WGS) entry which is preliminary data.</text>
</comment>
<name>A0ABV0EPT4_9ENTE</name>
<evidence type="ECO:0000313" key="3">
    <source>
        <dbReference type="Proteomes" id="UP000664357"/>
    </source>
</evidence>
<dbReference type="PANTHER" id="PTHR31126:SF1">
    <property type="entry name" value="TYROSINE SPECIFIC PROTEIN PHOSPHATASES DOMAIN-CONTAINING PROTEIN"/>
    <property type="match status" value="1"/>
</dbReference>
<evidence type="ECO:0000256" key="1">
    <source>
        <dbReference type="ARBA" id="ARBA00009580"/>
    </source>
</evidence>
<sequence length="248" mass="27972">MLANFRDIGGIPVEAGNFKSGYFYRSGQLTDLSAQDIRILKKDYEIKKIYDFRSAQEIEEQPDTEIDGIEKENIDILQSVASINMAALNNMQGIDSKNVKNAMIETYSSLITSESAIEGYKQFLEGILDKNTPLVFHCFAGKDRTGIAAAIILKIAGATDEQIMNDYLKTNSSRVSINREILSTFKSTLTKDQLEALSIALLVDKSYLIHAQEVLNKTYGSFEGYLFEGLKIQKDYIDTFREKFVIRK</sequence>
<protein>
    <submittedName>
        <fullName evidence="2">Protein-tyrosine phosphatase</fullName>
    </submittedName>
</protein>
<accession>A0ABV0EPT4</accession>
<dbReference type="PANTHER" id="PTHR31126">
    <property type="entry name" value="TYROSINE-PROTEIN PHOSPHATASE"/>
    <property type="match status" value="1"/>
</dbReference>
<dbReference type="SUPFAM" id="SSF52799">
    <property type="entry name" value="(Phosphotyrosine protein) phosphatases II"/>
    <property type="match status" value="1"/>
</dbReference>
<dbReference type="InterPro" id="IPR026893">
    <property type="entry name" value="Tyr/Ser_Pase_IphP-type"/>
</dbReference>
<dbReference type="PROSITE" id="PS00383">
    <property type="entry name" value="TYR_PHOSPHATASE_1"/>
    <property type="match status" value="1"/>
</dbReference>
<dbReference type="Proteomes" id="UP000664357">
    <property type="component" value="Unassembled WGS sequence"/>
</dbReference>
<organism evidence="2 3">
    <name type="scientific">Candidatus Enterococcus ferrettii</name>
    <dbReference type="NCBI Taxonomy" id="2815324"/>
    <lineage>
        <taxon>Bacteria</taxon>
        <taxon>Bacillati</taxon>
        <taxon>Bacillota</taxon>
        <taxon>Bacilli</taxon>
        <taxon>Lactobacillales</taxon>
        <taxon>Enterococcaceae</taxon>
        <taxon>Enterococcus</taxon>
    </lineage>
</organism>
<gene>
    <name evidence="2" type="ORF">JZO67_002586</name>
</gene>
<evidence type="ECO:0000313" key="2">
    <source>
        <dbReference type="EMBL" id="MEO1770633.1"/>
    </source>
</evidence>
<dbReference type="EMBL" id="JAFREL020000002">
    <property type="protein sequence ID" value="MEO1770633.1"/>
    <property type="molecule type" value="Genomic_DNA"/>
</dbReference>
<comment type="similarity">
    <text evidence="1">Belongs to the protein-tyrosine phosphatase family.</text>
</comment>
<proteinExistence type="inferred from homology"/>
<reference evidence="2 3" key="2">
    <citation type="submission" date="2024-02" db="EMBL/GenBank/DDBJ databases">
        <title>The Genome Sequence of Enterococcus sp. DIV0159.</title>
        <authorList>
            <person name="Earl A."/>
            <person name="Manson A."/>
            <person name="Gilmore M."/>
            <person name="Sanders J."/>
            <person name="Shea T."/>
            <person name="Howe W."/>
            <person name="Livny J."/>
            <person name="Cuomo C."/>
            <person name="Neafsey D."/>
            <person name="Birren B."/>
        </authorList>
    </citation>
    <scope>NUCLEOTIDE SEQUENCE [LARGE SCALE GENOMIC DNA]</scope>
    <source>
        <strain evidence="2 3">665A</strain>
    </source>
</reference>
<reference evidence="2 3" key="1">
    <citation type="submission" date="2021-03" db="EMBL/GenBank/DDBJ databases">
        <authorList>
            <person name="Gilmore M.S."/>
            <person name="Schwartzman J."/>
            <person name="Van Tyne D."/>
            <person name="Martin M."/>
            <person name="Earl A.M."/>
            <person name="Manson A.L."/>
            <person name="Straub T."/>
            <person name="Salamzade R."/>
            <person name="Saavedra J."/>
            <person name="Lebreton F."/>
            <person name="Prichula J."/>
            <person name="Schaufler K."/>
            <person name="Gaca A."/>
            <person name="Sgardioli B."/>
            <person name="Wagenaar J."/>
            <person name="Strong T."/>
        </authorList>
    </citation>
    <scope>NUCLEOTIDE SEQUENCE [LARGE SCALE GENOMIC DNA]</scope>
    <source>
        <strain evidence="2 3">665A</strain>
    </source>
</reference>
<dbReference type="RefSeq" id="WP_242704628.1">
    <property type="nucleotide sequence ID" value="NZ_JAFREL020000002.1"/>
</dbReference>
<dbReference type="Gene3D" id="3.90.190.10">
    <property type="entry name" value="Protein tyrosine phosphatase superfamily"/>
    <property type="match status" value="1"/>
</dbReference>
<dbReference type="InterPro" id="IPR029021">
    <property type="entry name" value="Prot-tyrosine_phosphatase-like"/>
</dbReference>